<organism evidence="11 12">
    <name type="scientific">Klebsiella pneumoniae</name>
    <dbReference type="NCBI Taxonomy" id="573"/>
    <lineage>
        <taxon>Bacteria</taxon>
        <taxon>Pseudomonadati</taxon>
        <taxon>Pseudomonadota</taxon>
        <taxon>Gammaproteobacteria</taxon>
        <taxon>Enterobacterales</taxon>
        <taxon>Enterobacteriaceae</taxon>
        <taxon>Klebsiella/Raoultella group</taxon>
        <taxon>Klebsiella</taxon>
        <taxon>Klebsiella pneumoniae complex</taxon>
    </lineage>
</organism>
<dbReference type="PANTHER" id="PTHR42885">
    <property type="entry name" value="HISTIDINOL-PHOSPHATE AMINOTRANSFERASE-RELATED"/>
    <property type="match status" value="1"/>
</dbReference>
<reference evidence="11" key="1">
    <citation type="submission" date="2020-07" db="EMBL/GenBank/DDBJ databases">
        <title>Clinical and genomic characterization of carbapenemase-producing Enterobacterales causing secondary infections during the COVID-19 crisis at a New York City hospital.</title>
        <authorList>
            <person name="Gomez-Simmonds A."/>
            <person name="Annavajhala M.K."/>
            <person name="Uhlemann A.-C."/>
        </authorList>
    </citation>
    <scope>NUCLEOTIDE SEQUENCE</scope>
    <source>
        <strain evidence="11">NK1607</strain>
    </source>
</reference>
<dbReference type="InterPro" id="IPR005860">
    <property type="entry name" value="CobD"/>
</dbReference>
<dbReference type="PROSITE" id="PS00105">
    <property type="entry name" value="AA_TRANSFER_CLASS_1"/>
    <property type="match status" value="1"/>
</dbReference>
<sequence length="359" mass="39859">MALLKSAHGGNIREAAALLGIAPGELLDFSANINPLGMPASLRQAIVDNPGCAERYPDVEYQQLHQALAAHHQLPTAHILAGNGETESIFTLVHGLKPRRAMIVIPGFAEYRRALQTVDCEVVEYTLRERDGWQLTDAILDALTPALDCLFLCTPNNPTGLLPERGLLEAIAQRCRALNISLILDEAFLDFIPDQPGFIPLLAQHPHVWVLRSLTKFYAIPGLRLGYLLNADARCGGPTARATNAVVHQRLCRPRPGEIILRGSGVSAGHRQWLQEEGARFYAQLQEMAGLTVWPGRANYLFLRCDRPDFDLQYALLRQHVLIRSCANYPGLDSRYFRVAIRSAEENDQLLVALRRVLA</sequence>
<proteinExistence type="predicted"/>
<dbReference type="NCBIfam" id="TIGR01140">
    <property type="entry name" value="L_thr_O3P_dcar"/>
    <property type="match status" value="1"/>
</dbReference>
<dbReference type="InterPro" id="IPR004839">
    <property type="entry name" value="Aminotransferase_I/II_large"/>
</dbReference>
<dbReference type="GO" id="GO:0030170">
    <property type="term" value="F:pyridoxal phosphate binding"/>
    <property type="evidence" value="ECO:0007669"/>
    <property type="project" value="InterPro"/>
</dbReference>
<dbReference type="InterPro" id="IPR015422">
    <property type="entry name" value="PyrdxlP-dep_Trfase_small"/>
</dbReference>
<dbReference type="GO" id="GO:0048472">
    <property type="term" value="F:threonine-phosphate decarboxylase activity"/>
    <property type="evidence" value="ECO:0007669"/>
    <property type="project" value="UniProtKB-EC"/>
</dbReference>
<accession>A0A927DYX8</accession>
<evidence type="ECO:0000256" key="1">
    <source>
        <dbReference type="ARBA" id="ARBA00001933"/>
    </source>
</evidence>
<dbReference type="SUPFAM" id="SSF53383">
    <property type="entry name" value="PLP-dependent transferases"/>
    <property type="match status" value="1"/>
</dbReference>
<dbReference type="EC" id="4.1.1.81" evidence="4"/>
<name>A0A927DYX8_KLEPN</name>
<dbReference type="AlphaFoldDB" id="A0A927DYX8"/>
<dbReference type="GO" id="GO:0009236">
    <property type="term" value="P:cobalamin biosynthetic process"/>
    <property type="evidence" value="ECO:0007669"/>
    <property type="project" value="UniProtKB-KW"/>
</dbReference>
<evidence type="ECO:0000256" key="9">
    <source>
        <dbReference type="ARBA" id="ARBA00048531"/>
    </source>
</evidence>
<evidence type="ECO:0000256" key="7">
    <source>
        <dbReference type="ARBA" id="ARBA00023239"/>
    </source>
</evidence>
<dbReference type="Gene3D" id="3.40.640.10">
    <property type="entry name" value="Type I PLP-dependent aspartate aminotransferase-like (Major domain)"/>
    <property type="match status" value="1"/>
</dbReference>
<comment type="catalytic activity">
    <reaction evidence="9">
        <text>O-phospho-L-threonine + H(+) = (R)-1-aminopropan-2-yl phosphate + CO2</text>
        <dbReference type="Rhea" id="RHEA:11492"/>
        <dbReference type="ChEBI" id="CHEBI:15378"/>
        <dbReference type="ChEBI" id="CHEBI:16526"/>
        <dbReference type="ChEBI" id="CHEBI:58563"/>
        <dbReference type="ChEBI" id="CHEBI:58675"/>
        <dbReference type="EC" id="4.1.1.81"/>
    </reaction>
</comment>
<keyword evidence="6" id="KW-0663">Pyridoxal phosphate</keyword>
<dbReference type="Gene3D" id="3.90.1150.10">
    <property type="entry name" value="Aspartate Aminotransferase, domain 1"/>
    <property type="match status" value="1"/>
</dbReference>
<comment type="function">
    <text evidence="2">Decarboxylates L-threonine-O-3-phosphate to yield (R)-1-amino-2-propanol O-2-phosphate, the precursor for the linkage between the nucleotide loop and the corrin ring in cobalamin.</text>
</comment>
<evidence type="ECO:0000256" key="3">
    <source>
        <dbReference type="ARBA" id="ARBA00004953"/>
    </source>
</evidence>
<dbReference type="PANTHER" id="PTHR42885:SF1">
    <property type="entry name" value="THREONINE-PHOSPHATE DECARBOXYLASE"/>
    <property type="match status" value="1"/>
</dbReference>
<evidence type="ECO:0000256" key="2">
    <source>
        <dbReference type="ARBA" id="ARBA00003444"/>
    </source>
</evidence>
<evidence type="ECO:0000259" key="10">
    <source>
        <dbReference type="Pfam" id="PF00155"/>
    </source>
</evidence>
<dbReference type="CDD" id="cd00609">
    <property type="entry name" value="AAT_like"/>
    <property type="match status" value="1"/>
</dbReference>
<evidence type="ECO:0000256" key="8">
    <source>
        <dbReference type="ARBA" id="ARBA00029996"/>
    </source>
</evidence>
<evidence type="ECO:0000256" key="5">
    <source>
        <dbReference type="ARBA" id="ARBA00022573"/>
    </source>
</evidence>
<dbReference type="Proteomes" id="UP000609027">
    <property type="component" value="Unassembled WGS sequence"/>
</dbReference>
<dbReference type="InterPro" id="IPR004838">
    <property type="entry name" value="NHTrfase_class1_PyrdxlP-BS"/>
</dbReference>
<evidence type="ECO:0000313" key="12">
    <source>
        <dbReference type="Proteomes" id="UP000609027"/>
    </source>
</evidence>
<evidence type="ECO:0000256" key="6">
    <source>
        <dbReference type="ARBA" id="ARBA00022898"/>
    </source>
</evidence>
<comment type="caution">
    <text evidence="11">The sequence shown here is derived from an EMBL/GenBank/DDBJ whole genome shotgun (WGS) entry which is preliminary data.</text>
</comment>
<feature type="domain" description="Aminotransferase class I/classII large" evidence="10">
    <location>
        <begin position="26"/>
        <end position="354"/>
    </location>
</feature>
<evidence type="ECO:0000256" key="4">
    <source>
        <dbReference type="ARBA" id="ARBA00012285"/>
    </source>
</evidence>
<gene>
    <name evidence="11" type="ORF">IE992_26485</name>
</gene>
<comment type="pathway">
    <text evidence="3">Cofactor biosynthesis; adenosylcobalamin biosynthesis.</text>
</comment>
<keyword evidence="5" id="KW-0169">Cobalamin biosynthesis</keyword>
<dbReference type="InterPro" id="IPR015421">
    <property type="entry name" value="PyrdxlP-dep_Trfase_major"/>
</dbReference>
<evidence type="ECO:0000313" key="11">
    <source>
        <dbReference type="EMBL" id="MBD3721628.1"/>
    </source>
</evidence>
<dbReference type="InterPro" id="IPR015424">
    <property type="entry name" value="PyrdxlP-dep_Trfase"/>
</dbReference>
<comment type="cofactor">
    <cofactor evidence="1">
        <name>pyridoxal 5'-phosphate</name>
        <dbReference type="ChEBI" id="CHEBI:597326"/>
    </cofactor>
</comment>
<keyword evidence="7 11" id="KW-0456">Lyase</keyword>
<dbReference type="Pfam" id="PF00155">
    <property type="entry name" value="Aminotran_1_2"/>
    <property type="match status" value="1"/>
</dbReference>
<protein>
    <recommendedName>
        <fullName evidence="4">threonine-phosphate decarboxylase</fullName>
        <ecNumber evidence="4">4.1.1.81</ecNumber>
    </recommendedName>
    <alternativeName>
        <fullName evidence="8">L-threonine-O-3-phosphate decarboxylase</fullName>
    </alternativeName>
</protein>
<dbReference type="EMBL" id="JACXTJ010000004">
    <property type="protein sequence ID" value="MBD3721628.1"/>
    <property type="molecule type" value="Genomic_DNA"/>
</dbReference>